<evidence type="ECO:0000313" key="3">
    <source>
        <dbReference type="Proteomes" id="UP000175989"/>
    </source>
</evidence>
<feature type="region of interest" description="Disordered" evidence="1">
    <location>
        <begin position="1"/>
        <end position="29"/>
    </location>
</feature>
<dbReference type="EMBL" id="LROM01000156">
    <property type="protein sequence ID" value="OEZ90727.1"/>
    <property type="molecule type" value="Genomic_DNA"/>
</dbReference>
<protein>
    <submittedName>
        <fullName evidence="2">Uncharacterized protein</fullName>
    </submittedName>
</protein>
<dbReference type="OrthoDB" id="7572223at2"/>
<sequence length="123" mass="13685">MPEAPSKKSSTIQLSRLDRHKRDGVTPKYPPIDAGAHLITYLFEIGPGQPGSMGEVPLSHGELRAWQDNMGFDLEPWESQLLRRLSGEYLSQLHKATDSNCKPPFGGLYRAPNLSKKIDDALD</sequence>
<comment type="caution">
    <text evidence="2">The sequence shown here is derived from an EMBL/GenBank/DDBJ whole genome shotgun (WGS) entry which is preliminary data.</text>
</comment>
<proteinExistence type="predicted"/>
<organism evidence="2 3">
    <name type="scientific">Duganella phyllosphaerae</name>
    <dbReference type="NCBI Taxonomy" id="762836"/>
    <lineage>
        <taxon>Bacteria</taxon>
        <taxon>Pseudomonadati</taxon>
        <taxon>Pseudomonadota</taxon>
        <taxon>Betaproteobacteria</taxon>
        <taxon>Burkholderiales</taxon>
        <taxon>Oxalobacteraceae</taxon>
        <taxon>Telluria group</taxon>
        <taxon>Duganella</taxon>
    </lineage>
</organism>
<evidence type="ECO:0000256" key="1">
    <source>
        <dbReference type="SAM" id="MobiDB-lite"/>
    </source>
</evidence>
<accession>A0A1E7W4V3</accession>
<feature type="compositionally biased region" description="Basic and acidic residues" evidence="1">
    <location>
        <begin position="16"/>
        <end position="25"/>
    </location>
</feature>
<dbReference type="Proteomes" id="UP000175989">
    <property type="component" value="Unassembled WGS sequence"/>
</dbReference>
<dbReference type="AlphaFoldDB" id="A0A1E7W4V3"/>
<reference evidence="3" key="1">
    <citation type="journal article" date="2016" name="Front. Microbiol.">
        <title>Molecular Keys to the Janthinobacterium and Duganella spp. Interaction with the Plant Pathogen Fusarium graminearum.</title>
        <authorList>
            <person name="Haack F.S."/>
            <person name="Poehlein A."/>
            <person name="Kroger C."/>
            <person name="Voigt C.A."/>
            <person name="Piepenbring M."/>
            <person name="Bode H.B."/>
            <person name="Daniel R."/>
            <person name="Schafer W."/>
            <person name="Streit W.R."/>
        </authorList>
    </citation>
    <scope>NUCLEOTIDE SEQUENCE [LARGE SCALE GENOMIC DNA]</scope>
    <source>
        <strain evidence="3">T54</strain>
    </source>
</reference>
<gene>
    <name evidence="2" type="ORF">DUPY_53340</name>
</gene>
<dbReference type="RefSeq" id="WP_141749703.1">
    <property type="nucleotide sequence ID" value="NZ_LROM01000156.1"/>
</dbReference>
<evidence type="ECO:0000313" key="2">
    <source>
        <dbReference type="EMBL" id="OEZ90727.1"/>
    </source>
</evidence>
<name>A0A1E7W4V3_9BURK</name>
<keyword evidence="3" id="KW-1185">Reference proteome</keyword>